<dbReference type="PANTHER" id="PTHR20426">
    <property type="entry name" value="RIBOSOME BIOGENESIS PROTEIN TSR3 HOMOLOG"/>
    <property type="match status" value="1"/>
</dbReference>
<accession>A0A427AB96</accession>
<evidence type="ECO:0000313" key="4">
    <source>
        <dbReference type="Proteomes" id="UP000287651"/>
    </source>
</evidence>
<dbReference type="GO" id="GO:0030490">
    <property type="term" value="P:maturation of SSU-rRNA"/>
    <property type="evidence" value="ECO:0007669"/>
    <property type="project" value="TreeGrafter"/>
</dbReference>
<dbReference type="Proteomes" id="UP000287651">
    <property type="component" value="Unassembled WGS sequence"/>
</dbReference>
<feature type="compositionally biased region" description="Polar residues" evidence="1">
    <location>
        <begin position="126"/>
        <end position="137"/>
    </location>
</feature>
<dbReference type="InterPro" id="IPR022968">
    <property type="entry name" value="Tsr3-like"/>
</dbReference>
<dbReference type="GO" id="GO:0106388">
    <property type="term" value="F:rRNA small subunit aminocarboxypropyltransferase activity"/>
    <property type="evidence" value="ECO:0007669"/>
    <property type="project" value="InterPro"/>
</dbReference>
<feature type="region of interest" description="Disordered" evidence="1">
    <location>
        <begin position="125"/>
        <end position="166"/>
    </location>
</feature>
<comment type="caution">
    <text evidence="3">The sequence shown here is derived from an EMBL/GenBank/DDBJ whole genome shotgun (WGS) entry which is preliminary data.</text>
</comment>
<dbReference type="EMBL" id="AMZH03003082">
    <property type="protein sequence ID" value="RRT73479.1"/>
    <property type="molecule type" value="Genomic_DNA"/>
</dbReference>
<evidence type="ECO:0000259" key="2">
    <source>
        <dbReference type="Pfam" id="PF04068"/>
    </source>
</evidence>
<gene>
    <name evidence="3" type="ORF">B296_00006750</name>
</gene>
<evidence type="ECO:0000313" key="3">
    <source>
        <dbReference type="EMBL" id="RRT73479.1"/>
    </source>
</evidence>
<dbReference type="Pfam" id="PF04068">
    <property type="entry name" value="Fer4_RLI"/>
    <property type="match status" value="1"/>
</dbReference>
<feature type="domain" description="RNase L inhibitor RLI-like possible metal-binding" evidence="2">
    <location>
        <begin position="43"/>
        <end position="69"/>
    </location>
</feature>
<dbReference type="InterPro" id="IPR007209">
    <property type="entry name" value="RNaseL-inhib-like_metal-bd_dom"/>
</dbReference>
<protein>
    <recommendedName>
        <fullName evidence="2">RNase L inhibitor RLI-like possible metal-binding domain-containing protein</fullName>
    </recommendedName>
</protein>
<organism evidence="3 4">
    <name type="scientific">Ensete ventricosum</name>
    <name type="common">Abyssinian banana</name>
    <name type="synonym">Musa ensete</name>
    <dbReference type="NCBI Taxonomy" id="4639"/>
    <lineage>
        <taxon>Eukaryota</taxon>
        <taxon>Viridiplantae</taxon>
        <taxon>Streptophyta</taxon>
        <taxon>Embryophyta</taxon>
        <taxon>Tracheophyta</taxon>
        <taxon>Spermatophyta</taxon>
        <taxon>Magnoliopsida</taxon>
        <taxon>Liliopsida</taxon>
        <taxon>Zingiberales</taxon>
        <taxon>Musaceae</taxon>
        <taxon>Ensete</taxon>
    </lineage>
</organism>
<dbReference type="PANTHER" id="PTHR20426:SF0">
    <property type="entry name" value="18S RRNA AMINOCARBOXYPROPYLTRANSFERASE"/>
    <property type="match status" value="1"/>
</dbReference>
<name>A0A427AB96_ENSVE</name>
<evidence type="ECO:0000256" key="1">
    <source>
        <dbReference type="SAM" id="MobiDB-lite"/>
    </source>
</evidence>
<reference evidence="3 4" key="1">
    <citation type="journal article" date="2014" name="Agronomy (Basel)">
        <title>A Draft Genome Sequence for Ensete ventricosum, the Drought-Tolerant Tree Against Hunger.</title>
        <authorList>
            <person name="Harrison J."/>
            <person name="Moore K.A."/>
            <person name="Paszkiewicz K."/>
            <person name="Jones T."/>
            <person name="Grant M."/>
            <person name="Ambacheew D."/>
            <person name="Muzemil S."/>
            <person name="Studholme D.J."/>
        </authorList>
    </citation>
    <scope>NUCLEOTIDE SEQUENCE [LARGE SCALE GENOMIC DNA]</scope>
</reference>
<proteinExistence type="predicted"/>
<sequence>MRKIMLQEFSLQCGYVFVNNYRWHTYKMPELFLSLYLFLLYQDFGQCDIKRCTGRKLARFGFLRELRVTNGFGGVVLSGEEEMANLLLGKFKWGHSFLSLNRYVHSTWMLFKFSKLKLDTVYAADSAQSPPGEQSGSDSDDGLPPLEENLNHLTLQESEQSDEDSE</sequence>
<dbReference type="AlphaFoldDB" id="A0A427AB96"/>